<dbReference type="NCBIfam" id="TIGR04336">
    <property type="entry name" value="AmmeMemoSam_B"/>
    <property type="match status" value="1"/>
</dbReference>
<evidence type="ECO:0000313" key="3">
    <source>
        <dbReference type="Proteomes" id="UP000028837"/>
    </source>
</evidence>
<dbReference type="AlphaFoldDB" id="A0A086KL11"/>
<gene>
    <name evidence="2" type="ORF">TGDOM2_227840</name>
</gene>
<sequence>MAVRRAAHAGSWYSSDPGELTQLFDRCLATAEKTEENVIALICPHAGYAYCARTAAWAWRQVSPENVRRVFVLGPSHHVFLPGCALPASSVRAYATPLGDISLDTAVLETLRSAKLFETLALRDDEEEHSIEMQLPFLRHILRGKSFTLVPIVVGDLRPSGHAAVAKALRPYFLQEGNLFVFSSDFCHWGRRFRYSYLPPATASLPIFERIGILDKEGAALIEQQDPAGFQEYYERTGNTICGHNPISIFLHLLEASGRPRSAFKTKLLDYSQSSQVENESSSSVSYAAFASSLLSPAPSLS</sequence>
<dbReference type="PANTHER" id="PTHR11060:SF0">
    <property type="entry name" value="PROTEIN MEMO1"/>
    <property type="match status" value="1"/>
</dbReference>
<dbReference type="Pfam" id="PF01875">
    <property type="entry name" value="Memo"/>
    <property type="match status" value="1"/>
</dbReference>
<comment type="caution">
    <text evidence="2">The sequence shown here is derived from an EMBL/GenBank/DDBJ whole genome shotgun (WGS) entry which is preliminary data.</text>
</comment>
<comment type="similarity">
    <text evidence="1">Belongs to the MEMO1 family.</text>
</comment>
<evidence type="ECO:0000313" key="2">
    <source>
        <dbReference type="EMBL" id="KFG45079.1"/>
    </source>
</evidence>
<dbReference type="OrthoDB" id="417112at2759"/>
<dbReference type="HAMAP" id="MF_00055">
    <property type="entry name" value="MEMO1"/>
    <property type="match status" value="1"/>
</dbReference>
<reference evidence="2 3" key="1">
    <citation type="submission" date="2014-02" db="EMBL/GenBank/DDBJ databases">
        <authorList>
            <person name="Sibley D."/>
            <person name="Venepally P."/>
            <person name="Karamycheva S."/>
            <person name="Hadjithomas M."/>
            <person name="Khan A."/>
            <person name="Brunk B."/>
            <person name="Roos D."/>
            <person name="Caler E."/>
            <person name="Lorenzi H."/>
        </authorList>
    </citation>
    <scope>NUCLEOTIDE SEQUENCE [LARGE SCALE GENOMIC DNA]</scope>
    <source>
        <strain evidence="2 3">GAB2-2007-GAL-DOM2</strain>
    </source>
</reference>
<dbReference type="PANTHER" id="PTHR11060">
    <property type="entry name" value="PROTEIN MEMO1"/>
    <property type="match status" value="1"/>
</dbReference>
<dbReference type="InterPro" id="IPR002737">
    <property type="entry name" value="MEMO1_fam"/>
</dbReference>
<proteinExistence type="inferred from homology"/>
<name>A0A086KL11_TOXGO</name>
<protein>
    <submittedName>
        <fullName evidence="2">Memo family protein</fullName>
    </submittedName>
</protein>
<organism evidence="2 3">
    <name type="scientific">Toxoplasma gondii GAB2-2007-GAL-DOM2</name>
    <dbReference type="NCBI Taxonomy" id="1130820"/>
    <lineage>
        <taxon>Eukaryota</taxon>
        <taxon>Sar</taxon>
        <taxon>Alveolata</taxon>
        <taxon>Apicomplexa</taxon>
        <taxon>Conoidasida</taxon>
        <taxon>Coccidia</taxon>
        <taxon>Eucoccidiorida</taxon>
        <taxon>Eimeriorina</taxon>
        <taxon>Sarcocystidae</taxon>
        <taxon>Toxoplasma</taxon>
    </lineage>
</organism>
<dbReference type="Gene3D" id="3.40.830.10">
    <property type="entry name" value="LigB-like"/>
    <property type="match status" value="1"/>
</dbReference>
<evidence type="ECO:0000256" key="1">
    <source>
        <dbReference type="ARBA" id="ARBA00006315"/>
    </source>
</evidence>
<accession>A0A086KL11</accession>
<dbReference type="Proteomes" id="UP000028837">
    <property type="component" value="Unassembled WGS sequence"/>
</dbReference>
<dbReference type="CDD" id="cd07361">
    <property type="entry name" value="MEMO_like"/>
    <property type="match status" value="1"/>
</dbReference>
<dbReference type="EMBL" id="AHZU02000382">
    <property type="protein sequence ID" value="KFG45079.1"/>
    <property type="molecule type" value="Genomic_DNA"/>
</dbReference>
<dbReference type="VEuPathDB" id="ToxoDB:TGDOM2_227840"/>